<organism evidence="1 2">
    <name type="scientific">Trichinella murrelli</name>
    <dbReference type="NCBI Taxonomy" id="144512"/>
    <lineage>
        <taxon>Eukaryota</taxon>
        <taxon>Metazoa</taxon>
        <taxon>Ecdysozoa</taxon>
        <taxon>Nematoda</taxon>
        <taxon>Enoplea</taxon>
        <taxon>Dorylaimia</taxon>
        <taxon>Trichinellida</taxon>
        <taxon>Trichinellidae</taxon>
        <taxon>Trichinella</taxon>
    </lineage>
</organism>
<evidence type="ECO:0000313" key="2">
    <source>
        <dbReference type="Proteomes" id="UP000055048"/>
    </source>
</evidence>
<name>A0A0V0TP90_9BILA</name>
<reference evidence="1 2" key="1">
    <citation type="submission" date="2015-01" db="EMBL/GenBank/DDBJ databases">
        <title>Evolution of Trichinella species and genotypes.</title>
        <authorList>
            <person name="Korhonen P.K."/>
            <person name="Edoardo P."/>
            <person name="Giuseppe L.R."/>
            <person name="Gasser R.B."/>
        </authorList>
    </citation>
    <scope>NUCLEOTIDE SEQUENCE [LARGE SCALE GENOMIC DNA]</scope>
    <source>
        <strain evidence="1">ISS417</strain>
    </source>
</reference>
<dbReference type="Proteomes" id="UP000055048">
    <property type="component" value="Unassembled WGS sequence"/>
</dbReference>
<sequence>MAVRISGFQAVSNDLDLFREQLQDGLTVKEQLNAVTLHLNKLKLKYSVMSIRQQCLEKALQSQVWLCDTENAIGNGKNVSGLKNTVKLQLGKYEWMSEDMTSKKKQLVELLETHCVEIRPFNGLGSRYKVALKIRSETMEDTFKYSLVFHSLQAETWSEDELQSGVMNDFVSRYQRPSAAASEGSTPAGARPRLTKSIVRQRALNAWLKILTHAADWSKQLDLENYSKKCYL</sequence>
<dbReference type="EMBL" id="JYDJ01000188">
    <property type="protein sequence ID" value="KRX40831.1"/>
    <property type="molecule type" value="Genomic_DNA"/>
</dbReference>
<gene>
    <name evidence="1" type="ORF">T05_13545</name>
</gene>
<accession>A0A0V0TP90</accession>
<evidence type="ECO:0000313" key="1">
    <source>
        <dbReference type="EMBL" id="KRX40831.1"/>
    </source>
</evidence>
<protein>
    <submittedName>
        <fullName evidence="1">Uncharacterized protein</fullName>
    </submittedName>
</protein>
<keyword evidence="2" id="KW-1185">Reference proteome</keyword>
<comment type="caution">
    <text evidence="1">The sequence shown here is derived from an EMBL/GenBank/DDBJ whole genome shotgun (WGS) entry which is preliminary data.</text>
</comment>
<dbReference type="AlphaFoldDB" id="A0A0V0TP90"/>
<proteinExistence type="predicted"/>
<dbReference type="OrthoDB" id="5932307at2759"/>